<name>A0A5S9F5S7_UABAM</name>
<dbReference type="InterPro" id="IPR036322">
    <property type="entry name" value="WD40_repeat_dom_sf"/>
</dbReference>
<dbReference type="PROSITE" id="PS00107">
    <property type="entry name" value="PROTEIN_KINASE_ATP"/>
    <property type="match status" value="1"/>
</dbReference>
<evidence type="ECO:0000256" key="12">
    <source>
        <dbReference type="SAM" id="MobiDB-lite"/>
    </source>
</evidence>
<dbReference type="InterPro" id="IPR011009">
    <property type="entry name" value="Kinase-like_dom_sf"/>
</dbReference>
<evidence type="ECO:0000313" key="16">
    <source>
        <dbReference type="Proteomes" id="UP000326354"/>
    </source>
</evidence>
<gene>
    <name evidence="15" type="ORF">UABAM_04315</name>
</gene>
<accession>A0A5S9F5S7</accession>
<dbReference type="RefSeq" id="WP_151970013.1">
    <property type="nucleotide sequence ID" value="NZ_AP019860.1"/>
</dbReference>
<proteinExistence type="predicted"/>
<keyword evidence="13" id="KW-1133">Transmembrane helix</keyword>
<evidence type="ECO:0000256" key="3">
    <source>
        <dbReference type="ARBA" id="ARBA00022574"/>
    </source>
</evidence>
<dbReference type="GO" id="GO:0005524">
    <property type="term" value="F:ATP binding"/>
    <property type="evidence" value="ECO:0007669"/>
    <property type="project" value="UniProtKB-UniRule"/>
</dbReference>
<feature type="repeat" description="WD" evidence="9">
    <location>
        <begin position="893"/>
        <end position="934"/>
    </location>
</feature>
<dbReference type="CDD" id="cd00200">
    <property type="entry name" value="WD40"/>
    <property type="match status" value="2"/>
</dbReference>
<reference evidence="15 16" key="1">
    <citation type="submission" date="2019-08" db="EMBL/GenBank/DDBJ databases">
        <title>Complete genome sequence of Candidatus Uab amorphum.</title>
        <authorList>
            <person name="Shiratori T."/>
            <person name="Suzuki S."/>
            <person name="Kakizawa Y."/>
            <person name="Ishida K."/>
        </authorList>
    </citation>
    <scope>NUCLEOTIDE SEQUENCE [LARGE SCALE GENOMIC DNA]</scope>
    <source>
        <strain evidence="15 16">SRT547</strain>
    </source>
</reference>
<feature type="domain" description="Protein kinase" evidence="14">
    <location>
        <begin position="264"/>
        <end position="520"/>
    </location>
</feature>
<dbReference type="EMBL" id="AP019860">
    <property type="protein sequence ID" value="BBM85929.1"/>
    <property type="molecule type" value="Genomic_DNA"/>
</dbReference>
<dbReference type="PANTHER" id="PTHR19879">
    <property type="entry name" value="TRANSCRIPTION INITIATION FACTOR TFIID"/>
    <property type="match status" value="1"/>
</dbReference>
<dbReference type="InterPro" id="IPR019775">
    <property type="entry name" value="WD40_repeat_CS"/>
</dbReference>
<evidence type="ECO:0000256" key="11">
    <source>
        <dbReference type="SAM" id="Coils"/>
    </source>
</evidence>
<keyword evidence="8 10" id="KW-0067">ATP-binding</keyword>
<dbReference type="KEGG" id="uam:UABAM_04315"/>
<feature type="region of interest" description="Disordered" evidence="12">
    <location>
        <begin position="228"/>
        <end position="249"/>
    </location>
</feature>
<feature type="binding site" evidence="10">
    <location>
        <position position="293"/>
    </location>
    <ligand>
        <name>ATP</name>
        <dbReference type="ChEBI" id="CHEBI:30616"/>
    </ligand>
</feature>
<evidence type="ECO:0000256" key="1">
    <source>
        <dbReference type="ARBA" id="ARBA00012513"/>
    </source>
</evidence>
<keyword evidence="16" id="KW-1185">Reference proteome</keyword>
<dbReference type="FunFam" id="1.10.510.10:FF:000021">
    <property type="entry name" value="Serine/threonine protein kinase"/>
    <property type="match status" value="1"/>
</dbReference>
<dbReference type="InterPro" id="IPR017441">
    <property type="entry name" value="Protein_kinase_ATP_BS"/>
</dbReference>
<evidence type="ECO:0000256" key="8">
    <source>
        <dbReference type="ARBA" id="ARBA00022840"/>
    </source>
</evidence>
<evidence type="ECO:0000256" key="4">
    <source>
        <dbReference type="ARBA" id="ARBA00022679"/>
    </source>
</evidence>
<evidence type="ECO:0000256" key="7">
    <source>
        <dbReference type="ARBA" id="ARBA00022777"/>
    </source>
</evidence>
<keyword evidence="2" id="KW-0723">Serine/threonine-protein kinase</keyword>
<keyword evidence="13" id="KW-0472">Membrane</keyword>
<evidence type="ECO:0000256" key="9">
    <source>
        <dbReference type="PROSITE-ProRule" id="PRU00221"/>
    </source>
</evidence>
<dbReference type="PROSITE" id="PS50082">
    <property type="entry name" value="WD_REPEATS_2"/>
    <property type="match status" value="5"/>
</dbReference>
<dbReference type="CDD" id="cd14014">
    <property type="entry name" value="STKc_PknB_like"/>
    <property type="match status" value="1"/>
</dbReference>
<protein>
    <recommendedName>
        <fullName evidence="1">non-specific serine/threonine protein kinase</fullName>
        <ecNumber evidence="1">2.7.11.1</ecNumber>
    </recommendedName>
</protein>
<dbReference type="SMART" id="SM00220">
    <property type="entry name" value="S_TKc"/>
    <property type="match status" value="1"/>
</dbReference>
<dbReference type="SUPFAM" id="SSF50978">
    <property type="entry name" value="WD40 repeat-like"/>
    <property type="match status" value="2"/>
</dbReference>
<dbReference type="InterPro" id="IPR015943">
    <property type="entry name" value="WD40/YVTN_repeat-like_dom_sf"/>
</dbReference>
<dbReference type="Gene3D" id="1.10.510.10">
    <property type="entry name" value="Transferase(Phosphotransferase) domain 1"/>
    <property type="match status" value="1"/>
</dbReference>
<keyword evidence="11" id="KW-0175">Coiled coil</keyword>
<dbReference type="PROSITE" id="PS50011">
    <property type="entry name" value="PROTEIN_KINASE_DOM"/>
    <property type="match status" value="1"/>
</dbReference>
<dbReference type="Proteomes" id="UP000326354">
    <property type="component" value="Chromosome"/>
</dbReference>
<sequence length="1336" mass="151719">MNYRTQSLIYQAQSLGYLGKDIPPSFDIDAFLQQKISRQDSYYIYFLYVKHCLLNKAQQRGLISEPQKNSLWQKSTQQRNAPKLFCGEENVVSVTFYEKSVQELMGQNVFSALEKKLFLSLVAAWQNRHAQTANNATVAVSDRTEVLSANVTIADSGQVVANETIASSFGRGVEEPFSKIEMDSNANVTIADSGQVVANETIASSFGRDAEEPFSRIEVDVSPEETIASVHSPSPNTPVSTSHISSTAHAKSALENSDLFAGRYRIEKELGRGGMGVVYKVYDENLGRDVALKLVLAKHATEVQIRRFLKEAQVVAKLDHPNTIRIFDIGEFPQKYFTMEYIEGKTLTEYINDKSLDFATIAKIMHKVAQALQNAHRQNLIHRDIKPSNIMLDVKKQPRLMDFGLVKDADSDLSHEGDILGTPAYMSPEQAHGQEAVPGSDIYSLGATLYQSLTGCAPFSGSSALNIIVQIMQKDPVPPRELNPDIPRELEAITLKCMEKKVAKRYRSAHALAKDLENYLQNRPIIASSPTQLTYLKKWILRNKAVSIMAFSSFLVILFVVSLSSYLYVREITRKDIEEQKKRTEISEKARIKLQAKKDELQVKKDELQAKKDELQANKDELKRKNDDLEKNIYNANIALAALRIENINISGARQALSRCDEERQQNWEWKWLYKTLEIEHTSFGQTLYNYCGFHPKKGLFVAANNNYLELWNVRNTLKPVWHSPAVNDKITCCSFSQNGKWIIVGTYGGDPNRNRLYGKPAKNLYLVDSATGKIIHTYEGHAYAVRQVSFSSDDKLIVSGGDDCCIKIWKATPKSTKPLQSIDLLQKIKKIVEDSGIGKESLRSTEDYEVSSCAFSKNKQYIIATRDDVLILWKKTSRKYQLLDESSYSLDLKRYSGSINHCVFHPTMNMIVVATKNGSIDLWSVTKNKLNFVRSLEKVHKLEVEHCTFSKDGKQMLSCGRDTNIVLWEVESQANIFVTAKYYGHAKRILNCDFSTDNKSFISAADTIKLWSINEKSRPAMLAKKANAKIERRGDFAKTAEHRHLFASAGDDGLKIWDWHKQKLYKTLGKNRQFYQCTFHPHKNLVATTDKRPDLLRNALKKVYEVTLWNVNSGESQVVGAHKRAVRFCAFSDDGRYLASISKRIKIFDFENNNEFELRHSHKGGIRWCGFAPNDNNVFITASEKIIIWDLKNKKELHSFRDNIYKIHFADFHPTLPLLITADSHVLDAKQDISFAVWDFENKKSLGHISGSKSNINACFFDARGERIITVSRDRAVRIWDFEAKAHQDSIHWKSQELLTLRKHRASIHHGSLSPDGNALISIGEDGEMFLWSTR</sequence>
<keyword evidence="4" id="KW-0808">Transferase</keyword>
<feature type="compositionally biased region" description="Polar residues" evidence="12">
    <location>
        <begin position="229"/>
        <end position="249"/>
    </location>
</feature>
<evidence type="ECO:0000256" key="10">
    <source>
        <dbReference type="PROSITE-ProRule" id="PRU10141"/>
    </source>
</evidence>
<dbReference type="InterPro" id="IPR000719">
    <property type="entry name" value="Prot_kinase_dom"/>
</dbReference>
<dbReference type="InterPro" id="IPR008271">
    <property type="entry name" value="Ser/Thr_kinase_AS"/>
</dbReference>
<dbReference type="Gene3D" id="2.130.10.10">
    <property type="entry name" value="YVTN repeat-like/Quinoprotein amine dehydrogenase"/>
    <property type="match status" value="4"/>
</dbReference>
<evidence type="ECO:0000259" key="14">
    <source>
        <dbReference type="PROSITE" id="PS50011"/>
    </source>
</evidence>
<dbReference type="PROSITE" id="PS00108">
    <property type="entry name" value="PROTEIN_KINASE_ST"/>
    <property type="match status" value="1"/>
</dbReference>
<feature type="coiled-coil region" evidence="11">
    <location>
        <begin position="587"/>
        <end position="646"/>
    </location>
</feature>
<dbReference type="EC" id="2.7.11.1" evidence="1"/>
<dbReference type="PROSITE" id="PS00678">
    <property type="entry name" value="WD_REPEATS_1"/>
    <property type="match status" value="2"/>
</dbReference>
<feature type="repeat" description="WD" evidence="9">
    <location>
        <begin position="938"/>
        <end position="979"/>
    </location>
</feature>
<keyword evidence="5" id="KW-0677">Repeat</keyword>
<dbReference type="PANTHER" id="PTHR19879:SF9">
    <property type="entry name" value="TRANSCRIPTION INITIATION FACTOR TFIID SUBUNIT 5"/>
    <property type="match status" value="1"/>
</dbReference>
<dbReference type="InterPro" id="IPR001680">
    <property type="entry name" value="WD40_rpt"/>
</dbReference>
<dbReference type="Gene3D" id="3.30.200.20">
    <property type="entry name" value="Phosphorylase Kinase, domain 1"/>
    <property type="match status" value="1"/>
</dbReference>
<feature type="repeat" description="WD" evidence="9">
    <location>
        <begin position="1302"/>
        <end position="1336"/>
    </location>
</feature>
<feature type="transmembrane region" description="Helical" evidence="13">
    <location>
        <begin position="545"/>
        <end position="569"/>
    </location>
</feature>
<keyword evidence="13" id="KW-0812">Transmembrane</keyword>
<feature type="repeat" description="WD" evidence="9">
    <location>
        <begin position="1250"/>
        <end position="1291"/>
    </location>
</feature>
<evidence type="ECO:0000256" key="13">
    <source>
        <dbReference type="SAM" id="Phobius"/>
    </source>
</evidence>
<dbReference type="Pfam" id="PF00069">
    <property type="entry name" value="Pkinase"/>
    <property type="match status" value="1"/>
</dbReference>
<keyword evidence="3 9" id="KW-0853">WD repeat</keyword>
<organism evidence="15 16">
    <name type="scientific">Uabimicrobium amorphum</name>
    <dbReference type="NCBI Taxonomy" id="2596890"/>
    <lineage>
        <taxon>Bacteria</taxon>
        <taxon>Pseudomonadati</taxon>
        <taxon>Planctomycetota</taxon>
        <taxon>Candidatus Uabimicrobiia</taxon>
        <taxon>Candidatus Uabimicrobiales</taxon>
        <taxon>Candidatus Uabimicrobiaceae</taxon>
        <taxon>Candidatus Uabimicrobium</taxon>
    </lineage>
</organism>
<keyword evidence="7 15" id="KW-0418">Kinase</keyword>
<feature type="repeat" description="WD" evidence="9">
    <location>
        <begin position="779"/>
        <end position="811"/>
    </location>
</feature>
<evidence type="ECO:0000256" key="5">
    <source>
        <dbReference type="ARBA" id="ARBA00022737"/>
    </source>
</evidence>
<evidence type="ECO:0000313" key="15">
    <source>
        <dbReference type="EMBL" id="BBM85929.1"/>
    </source>
</evidence>
<keyword evidence="6 10" id="KW-0547">Nucleotide-binding</keyword>
<evidence type="ECO:0000256" key="2">
    <source>
        <dbReference type="ARBA" id="ARBA00022527"/>
    </source>
</evidence>
<dbReference type="SUPFAM" id="SSF56112">
    <property type="entry name" value="Protein kinase-like (PK-like)"/>
    <property type="match status" value="1"/>
</dbReference>
<dbReference type="GO" id="GO:0004674">
    <property type="term" value="F:protein serine/threonine kinase activity"/>
    <property type="evidence" value="ECO:0007669"/>
    <property type="project" value="UniProtKB-KW"/>
</dbReference>
<evidence type="ECO:0000256" key="6">
    <source>
        <dbReference type="ARBA" id="ARBA00022741"/>
    </source>
</evidence>
<dbReference type="PROSITE" id="PS50294">
    <property type="entry name" value="WD_REPEATS_REGION"/>
    <property type="match status" value="3"/>
</dbReference>
<dbReference type="SMART" id="SM00320">
    <property type="entry name" value="WD40"/>
    <property type="match status" value="11"/>
</dbReference>
<dbReference type="Pfam" id="PF00400">
    <property type="entry name" value="WD40"/>
    <property type="match status" value="5"/>
</dbReference>
<dbReference type="OrthoDB" id="500858at2"/>